<accession>A0A1I5JN13</accession>
<proteinExistence type="predicted"/>
<dbReference type="InterPro" id="IPR001296">
    <property type="entry name" value="Glyco_trans_1"/>
</dbReference>
<evidence type="ECO:0000256" key="1">
    <source>
        <dbReference type="ARBA" id="ARBA00022679"/>
    </source>
</evidence>
<dbReference type="RefSeq" id="WP_091655526.1">
    <property type="nucleotide sequence ID" value="NZ_FOVW01000013.1"/>
</dbReference>
<dbReference type="CDD" id="cd03801">
    <property type="entry name" value="GT4_PimA-like"/>
    <property type="match status" value="1"/>
</dbReference>
<dbReference type="GO" id="GO:0016757">
    <property type="term" value="F:glycosyltransferase activity"/>
    <property type="evidence" value="ECO:0007669"/>
    <property type="project" value="InterPro"/>
</dbReference>
<protein>
    <submittedName>
        <fullName evidence="3">Glycosyltransferase involved in cell wall bisynthesis</fullName>
    </submittedName>
</protein>
<dbReference type="AlphaFoldDB" id="A0A1I5JN13"/>
<dbReference type="GO" id="GO:0009103">
    <property type="term" value="P:lipopolysaccharide biosynthetic process"/>
    <property type="evidence" value="ECO:0007669"/>
    <property type="project" value="TreeGrafter"/>
</dbReference>
<dbReference type="SUPFAM" id="SSF53756">
    <property type="entry name" value="UDP-Glycosyltransferase/glycogen phosphorylase"/>
    <property type="match status" value="1"/>
</dbReference>
<feature type="domain" description="Glycosyl transferase family 1" evidence="2">
    <location>
        <begin position="222"/>
        <end position="363"/>
    </location>
</feature>
<dbReference type="Gene3D" id="3.40.50.2000">
    <property type="entry name" value="Glycogen Phosphorylase B"/>
    <property type="match status" value="2"/>
</dbReference>
<dbReference type="STRING" id="226506.SAMN04488519_1139"/>
<reference evidence="4" key="1">
    <citation type="submission" date="2016-10" db="EMBL/GenBank/DDBJ databases">
        <authorList>
            <person name="Varghese N."/>
            <person name="Submissions S."/>
        </authorList>
    </citation>
    <scope>NUCLEOTIDE SEQUENCE [LARGE SCALE GENOMIC DNA]</scope>
    <source>
        <strain evidence="4">DSM 15282</strain>
    </source>
</reference>
<keyword evidence="4" id="KW-1185">Reference proteome</keyword>
<name>A0A1I5JN13_9BACT</name>
<dbReference type="EMBL" id="FOVW01000013">
    <property type="protein sequence ID" value="SFO74178.1"/>
    <property type="molecule type" value="Genomic_DNA"/>
</dbReference>
<dbReference type="PANTHER" id="PTHR46401">
    <property type="entry name" value="GLYCOSYLTRANSFERASE WBBK-RELATED"/>
    <property type="match status" value="1"/>
</dbReference>
<evidence type="ECO:0000313" key="4">
    <source>
        <dbReference type="Proteomes" id="UP000199564"/>
    </source>
</evidence>
<evidence type="ECO:0000259" key="2">
    <source>
        <dbReference type="Pfam" id="PF00534"/>
    </source>
</evidence>
<gene>
    <name evidence="3" type="ORF">SAMN04488519_1139</name>
</gene>
<keyword evidence="1 3" id="KW-0808">Transferase</keyword>
<organism evidence="3 4">
    <name type="scientific">Algoriphagus ornithinivorans</name>
    <dbReference type="NCBI Taxonomy" id="226506"/>
    <lineage>
        <taxon>Bacteria</taxon>
        <taxon>Pseudomonadati</taxon>
        <taxon>Bacteroidota</taxon>
        <taxon>Cytophagia</taxon>
        <taxon>Cytophagales</taxon>
        <taxon>Cyclobacteriaceae</taxon>
        <taxon>Algoriphagus</taxon>
    </lineage>
</organism>
<dbReference type="PANTHER" id="PTHR46401:SF2">
    <property type="entry name" value="GLYCOSYLTRANSFERASE WBBK-RELATED"/>
    <property type="match status" value="1"/>
</dbReference>
<evidence type="ECO:0000313" key="3">
    <source>
        <dbReference type="EMBL" id="SFO74178.1"/>
    </source>
</evidence>
<dbReference type="Proteomes" id="UP000199564">
    <property type="component" value="Unassembled WGS sequence"/>
</dbReference>
<sequence length="401" mass="45607">MVKKVVTAHTGARDDYQLSLAFNEVYLLEKLVTDLYFKKPRAFFGLVNTIRSKSELSLARVNSNWVLGLDLIRKKIFKGSNHSRLVDSILSNKALNIAINSNSNLFLYSYYAYEAFFNASRFGFDGSKILFQLHPHPSSIRNILGNEVERYPFCLQSINSELEFHLSEMDLYKLKNESVIADYVFVASSFTKNTLMENGINSNKIFVVPYGVNHSMFPYVKKHNTKGKFTILFMGQMVQRKGLADLLYSVELLKSSNLKVIICGRGNIDIGILNHFSHLDLDIRHNVSNFELLEIVKEVNLFVMPSLVEGFGHVILEAMSMGLVPITTSNTCGPDVITDELNGFIVKPKDPHELATLIDSKISRINDLNEMGHLASIRANEFSWEKFRNSIIFNYLSLYED</sequence>
<dbReference type="Pfam" id="PF00534">
    <property type="entry name" value="Glycos_transf_1"/>
    <property type="match status" value="1"/>
</dbReference>